<name>A0A7S3IV93_9SPIT</name>
<reference evidence="2" key="1">
    <citation type="submission" date="2021-01" db="EMBL/GenBank/DDBJ databases">
        <authorList>
            <person name="Corre E."/>
            <person name="Pelletier E."/>
            <person name="Niang G."/>
            <person name="Scheremetjew M."/>
            <person name="Finn R."/>
            <person name="Kale V."/>
            <person name="Holt S."/>
            <person name="Cochrane G."/>
            <person name="Meng A."/>
            <person name="Brown T."/>
            <person name="Cohen L."/>
        </authorList>
    </citation>
    <scope>NUCLEOTIDE SEQUENCE</scope>
    <source>
        <strain evidence="2">S3</strain>
    </source>
</reference>
<gene>
    <name evidence="2" type="ORF">SINC0208_LOCUS12430</name>
</gene>
<keyword evidence="1" id="KW-1133">Transmembrane helix</keyword>
<keyword evidence="1" id="KW-0472">Membrane</keyword>
<keyword evidence="1" id="KW-0812">Transmembrane</keyword>
<organism evidence="2">
    <name type="scientific">Strombidium inclinatum</name>
    <dbReference type="NCBI Taxonomy" id="197538"/>
    <lineage>
        <taxon>Eukaryota</taxon>
        <taxon>Sar</taxon>
        <taxon>Alveolata</taxon>
        <taxon>Ciliophora</taxon>
        <taxon>Intramacronucleata</taxon>
        <taxon>Spirotrichea</taxon>
        <taxon>Oligotrichia</taxon>
        <taxon>Strombidiidae</taxon>
        <taxon>Strombidium</taxon>
    </lineage>
</organism>
<proteinExistence type="predicted"/>
<dbReference type="AlphaFoldDB" id="A0A7S3IV93"/>
<evidence type="ECO:0000313" key="2">
    <source>
        <dbReference type="EMBL" id="CAE0331794.1"/>
    </source>
</evidence>
<dbReference type="EMBL" id="HBIH01030974">
    <property type="protein sequence ID" value="CAE0331794.1"/>
    <property type="molecule type" value="Transcribed_RNA"/>
</dbReference>
<evidence type="ECO:0000256" key="1">
    <source>
        <dbReference type="SAM" id="Phobius"/>
    </source>
</evidence>
<feature type="transmembrane region" description="Helical" evidence="1">
    <location>
        <begin position="115"/>
        <end position="136"/>
    </location>
</feature>
<sequence>MGGMGMGGMYGNQQQGMMGKSFQVMQTMQMFVYQICETGQMVSMNSPGLLQFFQLLKKTFSTIYGKIIAIGLWLFTFSKAKSVLAKNKVTGFVQDYLLLESSKFSKDQLETQLLWLQRMLFVVMAICALVVCRKFAHWYKYGKFL</sequence>
<protein>
    <submittedName>
        <fullName evidence="2">Uncharacterized protein</fullName>
    </submittedName>
</protein>
<feature type="transmembrane region" description="Helical" evidence="1">
    <location>
        <begin position="63"/>
        <end position="80"/>
    </location>
</feature>
<accession>A0A7S3IV93</accession>